<dbReference type="Gene3D" id="3.40.50.10490">
    <property type="entry name" value="Glucose-6-phosphate isomerase like protein, domain 1"/>
    <property type="match status" value="1"/>
</dbReference>
<dbReference type="Pfam" id="PF01380">
    <property type="entry name" value="SIS"/>
    <property type="match status" value="1"/>
</dbReference>
<proteinExistence type="inferred from homology"/>
<gene>
    <name evidence="3" type="ORF">AC482_06095</name>
</gene>
<dbReference type="SUPFAM" id="SSF53697">
    <property type="entry name" value="SIS domain"/>
    <property type="match status" value="1"/>
</dbReference>
<dbReference type="EMBL" id="LFWZ01000059">
    <property type="protein sequence ID" value="KON29582.1"/>
    <property type="molecule type" value="Genomic_DNA"/>
</dbReference>
<reference evidence="3 4" key="1">
    <citation type="submission" date="2015-06" db="EMBL/GenBank/DDBJ databases">
        <title>New insights into the roles of widespread benthic archaea in carbon and nitrogen cycling.</title>
        <authorList>
            <person name="Lazar C.S."/>
            <person name="Baker B.J."/>
            <person name="Seitz K.W."/>
            <person name="Hyde A.S."/>
            <person name="Dick G.J."/>
            <person name="Hinrichs K.-U."/>
            <person name="Teske A.P."/>
        </authorList>
    </citation>
    <scope>NUCLEOTIDE SEQUENCE [LARGE SCALE GENOMIC DNA]</scope>
    <source>
        <strain evidence="3">DG-45</strain>
    </source>
</reference>
<dbReference type="PANTHER" id="PTHR43443:SF1">
    <property type="entry name" value="3-HEXULOSE-6-PHOSPHATE ISOMERASE"/>
    <property type="match status" value="1"/>
</dbReference>
<dbReference type="GO" id="GO:0016853">
    <property type="term" value="F:isomerase activity"/>
    <property type="evidence" value="ECO:0007669"/>
    <property type="project" value="InterPro"/>
</dbReference>
<evidence type="ECO:0000313" key="3">
    <source>
        <dbReference type="EMBL" id="KON29582.1"/>
    </source>
</evidence>
<dbReference type="GO" id="GO:1901135">
    <property type="term" value="P:carbohydrate derivative metabolic process"/>
    <property type="evidence" value="ECO:0007669"/>
    <property type="project" value="InterPro"/>
</dbReference>
<dbReference type="AlphaFoldDB" id="A0A0M0BLY3"/>
<dbReference type="CDD" id="cd05005">
    <property type="entry name" value="SIS_PHI"/>
    <property type="match status" value="1"/>
</dbReference>
<protein>
    <recommendedName>
        <fullName evidence="2">SIS domain-containing protein</fullName>
    </recommendedName>
</protein>
<dbReference type="InterPro" id="IPR017552">
    <property type="entry name" value="PHI/rmpB"/>
</dbReference>
<feature type="domain" description="SIS" evidence="2">
    <location>
        <begin position="27"/>
        <end position="180"/>
    </location>
</feature>
<evidence type="ECO:0000313" key="4">
    <source>
        <dbReference type="Proteomes" id="UP000037210"/>
    </source>
</evidence>
<comment type="caution">
    <text evidence="3">The sequence shown here is derived from an EMBL/GenBank/DDBJ whole genome shotgun (WGS) entry which is preliminary data.</text>
</comment>
<accession>A0A0M0BLY3</accession>
<evidence type="ECO:0000259" key="2">
    <source>
        <dbReference type="PROSITE" id="PS51464"/>
    </source>
</evidence>
<evidence type="ECO:0000256" key="1">
    <source>
        <dbReference type="ARBA" id="ARBA00009235"/>
    </source>
</evidence>
<sequence>MKEASSWVLSGINSVIQSIDDREIEDMIDTIMETGENKILIIGSGRSGFVGRAFALRLMHLDFNIYVSGETITPALTPSDLVIAISGSGVTRTVVAQAEVAKEIGSKVIAVTSHQDSALAKYADKVVVVKGRSKIDTDFDYERRQISGEHDPAPLGTMFELSAMVFFDCVIADLMHKLAKTEVDMRKKHANAE</sequence>
<dbReference type="InterPro" id="IPR046348">
    <property type="entry name" value="SIS_dom_sf"/>
</dbReference>
<dbReference type="PANTHER" id="PTHR43443">
    <property type="entry name" value="3-HEXULOSE-6-PHOSPHATE ISOMERASE"/>
    <property type="match status" value="1"/>
</dbReference>
<dbReference type="GO" id="GO:0097367">
    <property type="term" value="F:carbohydrate derivative binding"/>
    <property type="evidence" value="ECO:0007669"/>
    <property type="project" value="InterPro"/>
</dbReference>
<name>A0A0M0BLY3_9ARCH</name>
<dbReference type="NCBIfam" id="TIGR03127">
    <property type="entry name" value="RuMP_HxlB"/>
    <property type="match status" value="1"/>
</dbReference>
<dbReference type="Proteomes" id="UP000037210">
    <property type="component" value="Unassembled WGS sequence"/>
</dbReference>
<organism evidence="3 4">
    <name type="scientific">miscellaneous Crenarchaeota group-15 archaeon DG-45</name>
    <dbReference type="NCBI Taxonomy" id="1685127"/>
    <lineage>
        <taxon>Archaea</taxon>
        <taxon>Candidatus Bathyarchaeota</taxon>
        <taxon>MCG-15</taxon>
    </lineage>
</organism>
<dbReference type="InterPro" id="IPR001347">
    <property type="entry name" value="SIS_dom"/>
</dbReference>
<comment type="similarity">
    <text evidence="1">Belongs to the SIS family. PHI subfamily.</text>
</comment>
<dbReference type="PROSITE" id="PS51464">
    <property type="entry name" value="SIS"/>
    <property type="match status" value="1"/>
</dbReference>